<reference evidence="2 3" key="1">
    <citation type="submission" date="2019-05" db="EMBL/GenBank/DDBJ databases">
        <title>Another draft genome of Portunus trituberculatus and its Hox gene families provides insights of decapod evolution.</title>
        <authorList>
            <person name="Jeong J.-H."/>
            <person name="Song I."/>
            <person name="Kim S."/>
            <person name="Choi T."/>
            <person name="Kim D."/>
            <person name="Ryu S."/>
            <person name="Kim W."/>
        </authorList>
    </citation>
    <scope>NUCLEOTIDE SEQUENCE [LARGE SCALE GENOMIC DNA]</scope>
    <source>
        <tissue evidence="2">Muscle</tissue>
    </source>
</reference>
<feature type="region of interest" description="Disordered" evidence="1">
    <location>
        <begin position="43"/>
        <end position="65"/>
    </location>
</feature>
<evidence type="ECO:0000313" key="2">
    <source>
        <dbReference type="EMBL" id="MPC97498.1"/>
    </source>
</evidence>
<gene>
    <name evidence="2" type="ORF">E2C01_092816</name>
</gene>
<evidence type="ECO:0000256" key="1">
    <source>
        <dbReference type="SAM" id="MobiDB-lite"/>
    </source>
</evidence>
<dbReference type="Proteomes" id="UP000324222">
    <property type="component" value="Unassembled WGS sequence"/>
</dbReference>
<name>A0A5B7JWX3_PORTR</name>
<dbReference type="EMBL" id="VSRR010110266">
    <property type="protein sequence ID" value="MPC97498.1"/>
    <property type="molecule type" value="Genomic_DNA"/>
</dbReference>
<feature type="region of interest" description="Disordered" evidence="1">
    <location>
        <begin position="1"/>
        <end position="20"/>
    </location>
</feature>
<organism evidence="2 3">
    <name type="scientific">Portunus trituberculatus</name>
    <name type="common">Swimming crab</name>
    <name type="synonym">Neptunus trituberculatus</name>
    <dbReference type="NCBI Taxonomy" id="210409"/>
    <lineage>
        <taxon>Eukaryota</taxon>
        <taxon>Metazoa</taxon>
        <taxon>Ecdysozoa</taxon>
        <taxon>Arthropoda</taxon>
        <taxon>Crustacea</taxon>
        <taxon>Multicrustacea</taxon>
        <taxon>Malacostraca</taxon>
        <taxon>Eumalacostraca</taxon>
        <taxon>Eucarida</taxon>
        <taxon>Decapoda</taxon>
        <taxon>Pleocyemata</taxon>
        <taxon>Brachyura</taxon>
        <taxon>Eubrachyura</taxon>
        <taxon>Portunoidea</taxon>
        <taxon>Portunidae</taxon>
        <taxon>Portuninae</taxon>
        <taxon>Portunus</taxon>
    </lineage>
</organism>
<proteinExistence type="predicted"/>
<sequence>MKADRHGAVPDRSSQLTAMTPSQTGINYLAYYHMTPSLTEADTAVDRHSTVPEWSSANSNQPPTS</sequence>
<keyword evidence="3" id="KW-1185">Reference proteome</keyword>
<protein>
    <submittedName>
        <fullName evidence="2">Uncharacterized protein</fullName>
    </submittedName>
</protein>
<evidence type="ECO:0000313" key="3">
    <source>
        <dbReference type="Proteomes" id="UP000324222"/>
    </source>
</evidence>
<feature type="compositionally biased region" description="Polar residues" evidence="1">
    <location>
        <begin position="52"/>
        <end position="65"/>
    </location>
</feature>
<dbReference type="AlphaFoldDB" id="A0A5B7JWX3"/>
<comment type="caution">
    <text evidence="2">The sequence shown here is derived from an EMBL/GenBank/DDBJ whole genome shotgun (WGS) entry which is preliminary data.</text>
</comment>
<accession>A0A5B7JWX3</accession>